<comment type="caution">
    <text evidence="2">The sequence shown here is derived from an EMBL/GenBank/DDBJ whole genome shotgun (WGS) entry which is preliminary data.</text>
</comment>
<dbReference type="InterPro" id="IPR001347">
    <property type="entry name" value="SIS_dom"/>
</dbReference>
<dbReference type="PROSITE" id="PS51464">
    <property type="entry name" value="SIS"/>
    <property type="match status" value="1"/>
</dbReference>
<dbReference type="OrthoDB" id="9762536at2"/>
<dbReference type="InterPro" id="IPR046348">
    <property type="entry name" value="SIS_dom_sf"/>
</dbReference>
<feature type="domain" description="SIS" evidence="1">
    <location>
        <begin position="37"/>
        <end position="180"/>
    </location>
</feature>
<dbReference type="Pfam" id="PF01380">
    <property type="entry name" value="SIS"/>
    <property type="match status" value="1"/>
</dbReference>
<evidence type="ECO:0000313" key="2">
    <source>
        <dbReference type="EMBL" id="EDS73553.1"/>
    </source>
</evidence>
<dbReference type="HOGENOM" id="CLU_040681_5_3_9"/>
<gene>
    <name evidence="2" type="ORF">ANASTE_00122</name>
</gene>
<dbReference type="AlphaFoldDB" id="B1C5Y4"/>
<dbReference type="Proteomes" id="UP000005178">
    <property type="component" value="Unassembled WGS sequence"/>
</dbReference>
<dbReference type="PANTHER" id="PTHR38418">
    <property type="entry name" value="SUGAR ISOMERASE, KPSF/GUTQ (AFU_ORTHOLOGUE AFUA_6G08860)"/>
    <property type="match status" value="1"/>
</dbReference>
<dbReference type="STRING" id="445971.ANASTE_00122"/>
<dbReference type="eggNOG" id="COG0794">
    <property type="taxonomic scope" value="Bacteria"/>
</dbReference>
<reference evidence="2" key="2">
    <citation type="submission" date="2013-08" db="EMBL/GenBank/DDBJ databases">
        <title>Draft genome sequence of Anaerofustis stercorihominis (DSM 17244).</title>
        <authorList>
            <person name="Sudarsanam P."/>
            <person name="Ley R."/>
            <person name="Guruge J."/>
            <person name="Turnbaugh P.J."/>
            <person name="Mahowald M."/>
            <person name="Liep D."/>
            <person name="Gordon J."/>
        </authorList>
    </citation>
    <scope>NUCLEOTIDE SEQUENCE</scope>
    <source>
        <strain evidence="2">DSM 17244</strain>
    </source>
</reference>
<reference evidence="2" key="1">
    <citation type="submission" date="2008-01" db="EMBL/GenBank/DDBJ databases">
        <authorList>
            <person name="Fulton L."/>
            <person name="Clifton S."/>
            <person name="Fulton B."/>
            <person name="Xu J."/>
            <person name="Minx P."/>
            <person name="Pepin K.H."/>
            <person name="Johnson M."/>
            <person name="Thiruvilangam P."/>
            <person name="Bhonagiri V."/>
            <person name="Nash W.E."/>
            <person name="Mardis E.R."/>
            <person name="Wilson R.K."/>
        </authorList>
    </citation>
    <scope>NUCLEOTIDE SEQUENCE [LARGE SCALE GENOMIC DNA]</scope>
    <source>
        <strain evidence="2">DSM 17244</strain>
    </source>
</reference>
<proteinExistence type="predicted"/>
<name>B1C5Y4_9FIRM</name>
<sequence>MVKNMNNKEVLKEMLNREVNAVNNLSKVLDFDKIDKAVEKIANCKGNVIFAGCGSSSTAAFRAANIYNFLYIPSVAINVMNALHGEYGMIREGDIFIPISKSGNTEELVQSIPIAKKLGAYIIGLTENDNSYIAENSHIAITFNSLKELDDKDMVATSSTTCSSIILDIIGGAVMKKNNITDKDFKLIHPNGAVGQMLKD</sequence>
<evidence type="ECO:0000259" key="1">
    <source>
        <dbReference type="PROSITE" id="PS51464"/>
    </source>
</evidence>
<dbReference type="GO" id="GO:1901135">
    <property type="term" value="P:carbohydrate derivative metabolic process"/>
    <property type="evidence" value="ECO:0007669"/>
    <property type="project" value="InterPro"/>
</dbReference>
<protein>
    <submittedName>
        <fullName evidence="2">SIS domain protein</fullName>
    </submittedName>
</protein>
<dbReference type="Gene3D" id="3.40.50.10490">
    <property type="entry name" value="Glucose-6-phosphate isomerase like protein, domain 1"/>
    <property type="match status" value="1"/>
</dbReference>
<organism evidence="2 3">
    <name type="scientific">Anaerofustis stercorihominis DSM 17244</name>
    <dbReference type="NCBI Taxonomy" id="445971"/>
    <lineage>
        <taxon>Bacteria</taxon>
        <taxon>Bacillati</taxon>
        <taxon>Bacillota</taxon>
        <taxon>Clostridia</taxon>
        <taxon>Eubacteriales</taxon>
        <taxon>Eubacteriaceae</taxon>
        <taxon>Anaerofustis</taxon>
    </lineage>
</organism>
<keyword evidence="3" id="KW-1185">Reference proteome</keyword>
<dbReference type="EMBL" id="ABIL02000003">
    <property type="protein sequence ID" value="EDS73553.1"/>
    <property type="molecule type" value="Genomic_DNA"/>
</dbReference>
<accession>B1C5Y4</accession>
<evidence type="ECO:0000313" key="3">
    <source>
        <dbReference type="Proteomes" id="UP000005178"/>
    </source>
</evidence>
<dbReference type="PANTHER" id="PTHR38418:SF2">
    <property type="entry name" value="SUGAR ISOMERASE, KPSF_GUTQ (AFU_ORTHOLOGUE AFUA_6G08860)"/>
    <property type="match status" value="1"/>
</dbReference>
<dbReference type="SUPFAM" id="SSF53697">
    <property type="entry name" value="SIS domain"/>
    <property type="match status" value="1"/>
</dbReference>
<dbReference type="GO" id="GO:0097367">
    <property type="term" value="F:carbohydrate derivative binding"/>
    <property type="evidence" value="ECO:0007669"/>
    <property type="project" value="InterPro"/>
</dbReference>